<dbReference type="EMBL" id="CP165727">
    <property type="protein sequence ID" value="XDV68372.1"/>
    <property type="molecule type" value="Genomic_DNA"/>
</dbReference>
<organism evidence="2">
    <name type="scientific">Streptomyces sp. R33</name>
    <dbReference type="NCBI Taxonomy" id="3238629"/>
    <lineage>
        <taxon>Bacteria</taxon>
        <taxon>Bacillati</taxon>
        <taxon>Actinomycetota</taxon>
        <taxon>Actinomycetes</taxon>
        <taxon>Kitasatosporales</taxon>
        <taxon>Streptomycetaceae</taxon>
        <taxon>Streptomyces</taxon>
    </lineage>
</organism>
<gene>
    <name evidence="2" type="ORF">AB5J51_38380</name>
</gene>
<feature type="region of interest" description="Disordered" evidence="1">
    <location>
        <begin position="1"/>
        <end position="85"/>
    </location>
</feature>
<protein>
    <submittedName>
        <fullName evidence="2">Uncharacterized protein</fullName>
    </submittedName>
</protein>
<name>A0AB39YEL1_9ACTN</name>
<dbReference type="RefSeq" id="WP_369779902.1">
    <property type="nucleotide sequence ID" value="NZ_CP165727.1"/>
</dbReference>
<proteinExistence type="predicted"/>
<accession>A0AB39YEL1</accession>
<evidence type="ECO:0000313" key="2">
    <source>
        <dbReference type="EMBL" id="XDV68372.1"/>
    </source>
</evidence>
<evidence type="ECO:0000256" key="1">
    <source>
        <dbReference type="SAM" id="MobiDB-lite"/>
    </source>
</evidence>
<reference evidence="2" key="1">
    <citation type="submission" date="2024-08" db="EMBL/GenBank/DDBJ databases">
        <authorList>
            <person name="Yu S.T."/>
        </authorList>
    </citation>
    <scope>NUCLEOTIDE SEQUENCE</scope>
    <source>
        <strain evidence="2">R33</strain>
    </source>
</reference>
<sequence>MSDATEASAHTYPQLLHRAAVPPPPRMVMRPTDTGTVRLTRPSGSWPALFWDDPDDLKGTDPTAAAEEERPAARGFPDDPAPWRPRVRLLSAPDEVSELARSWQVAAPRLEELRGPFEAEAAGWAGRPTGFDAAAALLREWGDVATEAGACRWGLVGLPF</sequence>
<dbReference type="AlphaFoldDB" id="A0AB39YEL1"/>